<feature type="region of interest" description="Disordered" evidence="1">
    <location>
        <begin position="68"/>
        <end position="99"/>
    </location>
</feature>
<accession>A0A0C3NKF7</accession>
<dbReference type="EMBL" id="KN832060">
    <property type="protein sequence ID" value="KIN95808.1"/>
    <property type="molecule type" value="Genomic_DNA"/>
</dbReference>
<reference evidence="2 3" key="1">
    <citation type="submission" date="2014-04" db="EMBL/GenBank/DDBJ databases">
        <authorList>
            <consortium name="DOE Joint Genome Institute"/>
            <person name="Kuo A."/>
            <person name="Kohler A."/>
            <person name="Costa M.D."/>
            <person name="Nagy L.G."/>
            <person name="Floudas D."/>
            <person name="Copeland A."/>
            <person name="Barry K.W."/>
            <person name="Cichocki N."/>
            <person name="Veneault-Fourrey C."/>
            <person name="LaButti K."/>
            <person name="Lindquist E.A."/>
            <person name="Lipzen A."/>
            <person name="Lundell T."/>
            <person name="Morin E."/>
            <person name="Murat C."/>
            <person name="Sun H."/>
            <person name="Tunlid A."/>
            <person name="Henrissat B."/>
            <person name="Grigoriev I.V."/>
            <person name="Hibbett D.S."/>
            <person name="Martin F."/>
            <person name="Nordberg H.P."/>
            <person name="Cantor M.N."/>
            <person name="Hua S.X."/>
        </authorList>
    </citation>
    <scope>NUCLEOTIDE SEQUENCE [LARGE SCALE GENOMIC DNA]</scope>
    <source>
        <strain evidence="2 3">Marx 270</strain>
    </source>
</reference>
<gene>
    <name evidence="2" type="ORF">M404DRAFT_33864</name>
</gene>
<evidence type="ECO:0000313" key="3">
    <source>
        <dbReference type="Proteomes" id="UP000054217"/>
    </source>
</evidence>
<name>A0A0C3NKF7_PISTI</name>
<evidence type="ECO:0000313" key="2">
    <source>
        <dbReference type="EMBL" id="KIN95808.1"/>
    </source>
</evidence>
<sequence length="145" mass="16265">MQMESLWLSVDRVGRAKHVQAYEWRLHNKKLRGLGTDPAHVSLLNCSAQYDGNVYIYAVLVRRARNYQVSQRRPRNPKHPSSLTSETSTSSDTSIPLPAHNSMDSFFTISFSGAPEKVSAEAEKSQIPVDEEYQSSNGFAYCVIA</sequence>
<organism evidence="2 3">
    <name type="scientific">Pisolithus tinctorius Marx 270</name>
    <dbReference type="NCBI Taxonomy" id="870435"/>
    <lineage>
        <taxon>Eukaryota</taxon>
        <taxon>Fungi</taxon>
        <taxon>Dikarya</taxon>
        <taxon>Basidiomycota</taxon>
        <taxon>Agaricomycotina</taxon>
        <taxon>Agaricomycetes</taxon>
        <taxon>Agaricomycetidae</taxon>
        <taxon>Boletales</taxon>
        <taxon>Sclerodermatineae</taxon>
        <taxon>Pisolithaceae</taxon>
        <taxon>Pisolithus</taxon>
    </lineage>
</organism>
<protein>
    <submittedName>
        <fullName evidence="2">Uncharacterized protein</fullName>
    </submittedName>
</protein>
<evidence type="ECO:0000256" key="1">
    <source>
        <dbReference type="SAM" id="MobiDB-lite"/>
    </source>
</evidence>
<reference evidence="3" key="2">
    <citation type="submission" date="2015-01" db="EMBL/GenBank/DDBJ databases">
        <title>Evolutionary Origins and Diversification of the Mycorrhizal Mutualists.</title>
        <authorList>
            <consortium name="DOE Joint Genome Institute"/>
            <consortium name="Mycorrhizal Genomics Consortium"/>
            <person name="Kohler A."/>
            <person name="Kuo A."/>
            <person name="Nagy L.G."/>
            <person name="Floudas D."/>
            <person name="Copeland A."/>
            <person name="Barry K.W."/>
            <person name="Cichocki N."/>
            <person name="Veneault-Fourrey C."/>
            <person name="LaButti K."/>
            <person name="Lindquist E.A."/>
            <person name="Lipzen A."/>
            <person name="Lundell T."/>
            <person name="Morin E."/>
            <person name="Murat C."/>
            <person name="Riley R."/>
            <person name="Ohm R."/>
            <person name="Sun H."/>
            <person name="Tunlid A."/>
            <person name="Henrissat B."/>
            <person name="Grigoriev I.V."/>
            <person name="Hibbett D.S."/>
            <person name="Martin F."/>
        </authorList>
    </citation>
    <scope>NUCLEOTIDE SEQUENCE [LARGE SCALE GENOMIC DNA]</scope>
    <source>
        <strain evidence="3">Marx 270</strain>
    </source>
</reference>
<dbReference type="OrthoDB" id="10544037at2759"/>
<dbReference type="Proteomes" id="UP000054217">
    <property type="component" value="Unassembled WGS sequence"/>
</dbReference>
<feature type="compositionally biased region" description="Low complexity" evidence="1">
    <location>
        <begin position="81"/>
        <end position="94"/>
    </location>
</feature>
<dbReference type="HOGENOM" id="CLU_1787595_0_0_1"/>
<proteinExistence type="predicted"/>
<dbReference type="InParanoid" id="A0A0C3NKF7"/>
<dbReference type="AlphaFoldDB" id="A0A0C3NKF7"/>
<keyword evidence="3" id="KW-1185">Reference proteome</keyword>